<dbReference type="Proteomes" id="UP001589854">
    <property type="component" value="Unassembled WGS sequence"/>
</dbReference>
<reference evidence="1 2" key="1">
    <citation type="submission" date="2024-09" db="EMBL/GenBank/DDBJ databases">
        <authorList>
            <person name="Sun Q."/>
            <person name="Mori K."/>
        </authorList>
    </citation>
    <scope>NUCLEOTIDE SEQUENCE [LARGE SCALE GENOMIC DNA]</scope>
    <source>
        <strain evidence="1 2">CCM 7228</strain>
    </source>
</reference>
<accession>A0ABV6GKB7</accession>
<proteinExistence type="predicted"/>
<name>A0ABV6GKB7_9BACI</name>
<keyword evidence="2" id="KW-1185">Reference proteome</keyword>
<organism evidence="1 2">
    <name type="scientific">Metabacillus herbersteinensis</name>
    <dbReference type="NCBI Taxonomy" id="283816"/>
    <lineage>
        <taxon>Bacteria</taxon>
        <taxon>Bacillati</taxon>
        <taxon>Bacillota</taxon>
        <taxon>Bacilli</taxon>
        <taxon>Bacillales</taxon>
        <taxon>Bacillaceae</taxon>
        <taxon>Metabacillus</taxon>
    </lineage>
</organism>
<dbReference type="RefSeq" id="WP_378937021.1">
    <property type="nucleotide sequence ID" value="NZ_JBHLVO010000022.1"/>
</dbReference>
<sequence length="89" mass="10955">MTIPIGYEHAINDQQDQFKEVEEVQFQNDYAYKCICHNGDQTILRVREVEPSYKVLDYWTDYNWAFYDYLQDNEEMWQQLYKRINKLTA</sequence>
<evidence type="ECO:0000313" key="1">
    <source>
        <dbReference type="EMBL" id="MFC0273579.1"/>
    </source>
</evidence>
<comment type="caution">
    <text evidence="1">The sequence shown here is derived from an EMBL/GenBank/DDBJ whole genome shotgun (WGS) entry which is preliminary data.</text>
</comment>
<dbReference type="EMBL" id="JBHLVO010000022">
    <property type="protein sequence ID" value="MFC0273579.1"/>
    <property type="molecule type" value="Genomic_DNA"/>
</dbReference>
<protein>
    <recommendedName>
        <fullName evidence="3">DUF4268 domain-containing protein</fullName>
    </recommendedName>
</protein>
<gene>
    <name evidence="1" type="ORF">ACFFIX_19495</name>
</gene>
<evidence type="ECO:0008006" key="3">
    <source>
        <dbReference type="Google" id="ProtNLM"/>
    </source>
</evidence>
<evidence type="ECO:0000313" key="2">
    <source>
        <dbReference type="Proteomes" id="UP001589854"/>
    </source>
</evidence>